<name>A0A1X7T316_AMPQE</name>
<sequence>MIEADIARLLHAHTEQEKHKTTLVMRLCEIKGLPQSVINEVVSSSCFVFGKTFIRLYVGVSQRITETGYYIDICDTFDELQNSFAGLDMVYLQEQYIITEFK</sequence>
<reference evidence="1" key="1">
    <citation type="submission" date="2017-05" db="UniProtKB">
        <authorList>
            <consortium name="EnsemblMetazoa"/>
        </authorList>
    </citation>
    <scope>IDENTIFICATION</scope>
</reference>
<organism evidence="1">
    <name type="scientific">Amphimedon queenslandica</name>
    <name type="common">Sponge</name>
    <dbReference type="NCBI Taxonomy" id="400682"/>
    <lineage>
        <taxon>Eukaryota</taxon>
        <taxon>Metazoa</taxon>
        <taxon>Porifera</taxon>
        <taxon>Demospongiae</taxon>
        <taxon>Heteroscleromorpha</taxon>
        <taxon>Haplosclerida</taxon>
        <taxon>Niphatidae</taxon>
        <taxon>Amphimedon</taxon>
    </lineage>
</organism>
<dbReference type="OrthoDB" id="10034966at2759"/>
<proteinExistence type="predicted"/>
<dbReference type="AlphaFoldDB" id="A0A1X7T316"/>
<dbReference type="EnsemblMetazoa" id="Aqu2.1.08854_001">
    <property type="protein sequence ID" value="Aqu2.1.08854_001"/>
    <property type="gene ID" value="Aqu2.1.08854"/>
</dbReference>
<accession>A0A1X7T316</accession>
<dbReference type="InParanoid" id="A0A1X7T316"/>
<protein>
    <submittedName>
        <fullName evidence="1">Uncharacterized protein</fullName>
    </submittedName>
</protein>
<evidence type="ECO:0000313" key="1">
    <source>
        <dbReference type="EnsemblMetazoa" id="Aqu2.1.08854_001"/>
    </source>
</evidence>